<dbReference type="GO" id="GO:0042803">
    <property type="term" value="F:protein homodimerization activity"/>
    <property type="evidence" value="ECO:0007669"/>
    <property type="project" value="TreeGrafter"/>
</dbReference>
<sequence>MTASASQLPVRKSAIDSSFAFPGIFSFPPFFTLQPHEATRDAQLLQWKDLIIAYARHFRLFELELSLTASRNGELWTNPACATGQQRRVTPELQQAIISYLISQDLASYPVEGSLVQPVKSAIAHDRLLIYTRTPAEWATVIYDFITRNGLNGSIMTAYELVKGGDLAHTTEFYEMPVPLLRLAMTVLVKQGKAQIFKGTDDPDVALIFTPGSARPATVVDTTMHPTTPIGDIGLPGRQASFTLVLAVVFGAAALNASPVITSTDTFSLSPKDVLDLSRIGPEETRQGFSDHISLVEKITGKSYSSLSYDPGYYAQQYNFNFSYDCHCLASEEAMSVKKPGHFGVALTHTGHKTITSWTAYAHLHSAKVYLNADDFVIIQITDKEVPREKGYGQCCTFYKKYWFVVRTYYHAWSRYDEIAELDCWPDTGAENVDSCNRDIMDKLDNPHLRNGCTCLHSVFLEQDIAPQPLPPDVPPPDPYDDEPWGPQ</sequence>
<evidence type="ECO:0000256" key="2">
    <source>
        <dbReference type="ARBA" id="ARBA00022448"/>
    </source>
</evidence>
<dbReference type="InParanoid" id="G7DXN8"/>
<dbReference type="InterPro" id="IPR008570">
    <property type="entry name" value="ESCRT-II_cplx_Vps25-sub"/>
</dbReference>
<feature type="compositionally biased region" description="Pro residues" evidence="4">
    <location>
        <begin position="468"/>
        <end position="478"/>
    </location>
</feature>
<dbReference type="InterPro" id="IPR036388">
    <property type="entry name" value="WH-like_DNA-bd_sf"/>
</dbReference>
<dbReference type="PANTHER" id="PTHR13149:SF0">
    <property type="entry name" value="VACUOLAR PROTEIN-SORTING-ASSOCIATED PROTEIN 25"/>
    <property type="match status" value="1"/>
</dbReference>
<dbReference type="Pfam" id="PF05871">
    <property type="entry name" value="ESCRT-II"/>
    <property type="match status" value="1"/>
</dbReference>
<dbReference type="GO" id="GO:0005198">
    <property type="term" value="F:structural molecule activity"/>
    <property type="evidence" value="ECO:0007669"/>
    <property type="project" value="TreeGrafter"/>
</dbReference>
<dbReference type="eggNOG" id="KOG4068">
    <property type="taxonomic scope" value="Eukaryota"/>
</dbReference>
<comment type="caution">
    <text evidence="5">The sequence shown here is derived from an EMBL/GenBank/DDBJ whole genome shotgun (WGS) entry which is preliminary data.</text>
</comment>
<dbReference type="HOGENOM" id="CLU_559066_0_0_1"/>
<dbReference type="OrthoDB" id="245150at2759"/>
<evidence type="ECO:0000313" key="6">
    <source>
        <dbReference type="Proteomes" id="UP000009131"/>
    </source>
</evidence>
<gene>
    <name evidence="5" type="primary">Mo02005</name>
    <name evidence="5" type="ORF">E5Q_02005</name>
</gene>
<proteinExistence type="inferred from homology"/>
<accession>G7DXN8</accession>
<feature type="compositionally biased region" description="Acidic residues" evidence="4">
    <location>
        <begin position="479"/>
        <end position="488"/>
    </location>
</feature>
<dbReference type="Proteomes" id="UP000009131">
    <property type="component" value="Unassembled WGS sequence"/>
</dbReference>
<dbReference type="GO" id="GO:0043328">
    <property type="term" value="P:protein transport to vacuole involved in ubiquitin-dependent protein catabolic process via the multivesicular body sorting pathway"/>
    <property type="evidence" value="ECO:0007669"/>
    <property type="project" value="TreeGrafter"/>
</dbReference>
<dbReference type="InterPro" id="IPR014041">
    <property type="entry name" value="ESCRT-II_cplx_Vps25-sub_N"/>
</dbReference>
<protein>
    <recommendedName>
        <fullName evidence="7">ESCRT-II complex subunit VPS25</fullName>
    </recommendedName>
</protein>
<keyword evidence="2" id="KW-0813">Transport</keyword>
<dbReference type="STRING" id="764103.G7DXN8"/>
<dbReference type="GO" id="GO:0000814">
    <property type="term" value="C:ESCRT II complex"/>
    <property type="evidence" value="ECO:0007669"/>
    <property type="project" value="InterPro"/>
</dbReference>
<keyword evidence="6" id="KW-1185">Reference proteome</keyword>
<evidence type="ECO:0000256" key="4">
    <source>
        <dbReference type="SAM" id="MobiDB-lite"/>
    </source>
</evidence>
<comment type="similarity">
    <text evidence="1">Belongs to the VPS25 family.</text>
</comment>
<evidence type="ECO:0008006" key="7">
    <source>
        <dbReference type="Google" id="ProtNLM"/>
    </source>
</evidence>
<evidence type="ECO:0000256" key="3">
    <source>
        <dbReference type="ARBA" id="ARBA00022927"/>
    </source>
</evidence>
<dbReference type="AlphaFoldDB" id="G7DXN8"/>
<reference evidence="5 6" key="1">
    <citation type="journal article" date="2011" name="J. Gen. Appl. Microbiol.">
        <title>Draft genome sequencing of the enigmatic basidiomycete Mixia osmundae.</title>
        <authorList>
            <person name="Nishida H."/>
            <person name="Nagatsuka Y."/>
            <person name="Sugiyama J."/>
        </authorList>
    </citation>
    <scope>NUCLEOTIDE SEQUENCE [LARGE SCALE GENOMIC DNA]</scope>
    <source>
        <strain evidence="6">CBS 9802 / IAM 14324 / JCM 22182 / KY 12970</strain>
    </source>
</reference>
<keyword evidence="3" id="KW-0653">Protein transport</keyword>
<evidence type="ECO:0000313" key="5">
    <source>
        <dbReference type="EMBL" id="GAA95348.1"/>
    </source>
</evidence>
<organism evidence="5 6">
    <name type="scientific">Mixia osmundae (strain CBS 9802 / IAM 14324 / JCM 22182 / KY 12970)</name>
    <dbReference type="NCBI Taxonomy" id="764103"/>
    <lineage>
        <taxon>Eukaryota</taxon>
        <taxon>Fungi</taxon>
        <taxon>Dikarya</taxon>
        <taxon>Basidiomycota</taxon>
        <taxon>Pucciniomycotina</taxon>
        <taxon>Mixiomycetes</taxon>
        <taxon>Mixiales</taxon>
        <taxon>Mixiaceae</taxon>
        <taxon>Mixia</taxon>
    </lineage>
</organism>
<dbReference type="InterPro" id="IPR036390">
    <property type="entry name" value="WH_DNA-bd_sf"/>
</dbReference>
<feature type="region of interest" description="Disordered" evidence="4">
    <location>
        <begin position="467"/>
        <end position="488"/>
    </location>
</feature>
<evidence type="ECO:0000256" key="1">
    <source>
        <dbReference type="ARBA" id="ARBA00009674"/>
    </source>
</evidence>
<dbReference type="PANTHER" id="PTHR13149">
    <property type="entry name" value="VACUOLAR PROTEIN SORTING-ASSOCIATED PROTEIN VPS25"/>
    <property type="match status" value="1"/>
</dbReference>
<dbReference type="SUPFAM" id="SSF46785">
    <property type="entry name" value="Winged helix' DNA-binding domain"/>
    <property type="match status" value="2"/>
</dbReference>
<reference evidence="5 6" key="2">
    <citation type="journal article" date="2012" name="Open Biol.">
        <title>Characteristics of nucleosomes and linker DNA regions on the genome of the basidiomycete Mixia osmundae revealed by mono- and dinucleosome mapping.</title>
        <authorList>
            <person name="Nishida H."/>
            <person name="Kondo S."/>
            <person name="Matsumoto T."/>
            <person name="Suzuki Y."/>
            <person name="Yoshikawa H."/>
            <person name="Taylor T.D."/>
            <person name="Sugiyama J."/>
        </authorList>
    </citation>
    <scope>NUCLEOTIDE SEQUENCE [LARGE SCALE GENOMIC DNA]</scope>
    <source>
        <strain evidence="6">CBS 9802 / IAM 14324 / JCM 22182 / KY 12970</strain>
    </source>
</reference>
<dbReference type="Gene3D" id="1.10.10.10">
    <property type="entry name" value="Winged helix-like DNA-binding domain superfamily/Winged helix DNA-binding domain"/>
    <property type="match status" value="1"/>
</dbReference>
<dbReference type="Gene3D" id="1.10.10.570">
    <property type="entry name" value="Winged helix' DNA-binding domain. Chain C. Domain 1"/>
    <property type="match status" value="1"/>
</dbReference>
<name>G7DXN8_MIXOS</name>
<dbReference type="EMBL" id="BABT02000061">
    <property type="protein sequence ID" value="GAA95348.1"/>
    <property type="molecule type" value="Genomic_DNA"/>
</dbReference>